<feature type="active site" description="Proton donor" evidence="8">
    <location>
        <position position="99"/>
    </location>
</feature>
<evidence type="ECO:0000256" key="6">
    <source>
        <dbReference type="ARBA" id="ARBA00047534"/>
    </source>
</evidence>
<reference evidence="12" key="1">
    <citation type="journal article" date="2014" name="Genome Announc.">
        <title>Complete sequencing and chromosome-scale genome assembly of the industrial progenitor strain P2niaD18 from the penicillin producer Penicillium chrysogenum.</title>
        <authorList>
            <person name="Specht T."/>
            <person name="Dahlmann T.A."/>
            <person name="Zadra I."/>
            <person name="Kurnsteiner H."/>
            <person name="Kuck U."/>
        </authorList>
    </citation>
    <scope>NUCLEOTIDE SEQUENCE [LARGE SCALE GENOMIC DNA]</scope>
    <source>
        <strain evidence="12">P2niaD18</strain>
    </source>
</reference>
<comment type="similarity">
    <text evidence="1">Belongs to the aldo/keto reductase family.</text>
</comment>
<dbReference type="PANTHER" id="PTHR43827">
    <property type="entry name" value="2,5-DIKETO-D-GLUCONIC ACID REDUCTASE"/>
    <property type="match status" value="1"/>
</dbReference>
<evidence type="ECO:0000256" key="1">
    <source>
        <dbReference type="ARBA" id="ARBA00007905"/>
    </source>
</evidence>
<comment type="function">
    <text evidence="5">Catalyzes the initial reaction in the xylose utilization pathway by reducing D-xylose into xylitol. Xylose is a major component of hemicelluloses such as xylan. Most fungi utilize D-xylose via three enzymatic reactions, xylose reductase (XR), xylitol dehydrogenase (XDH), and xylulokinase, to form xylulose 5-phosphate, which enters pentose phosphate pathway.</text>
</comment>
<dbReference type="GO" id="GO:0016652">
    <property type="term" value="F:oxidoreductase activity, acting on NAD(P)H as acceptor"/>
    <property type="evidence" value="ECO:0007669"/>
    <property type="project" value="InterPro"/>
</dbReference>
<evidence type="ECO:0000256" key="3">
    <source>
        <dbReference type="ARBA" id="ARBA00022857"/>
    </source>
</evidence>
<accession>A0A167QHY8</accession>
<evidence type="ECO:0000259" key="11">
    <source>
        <dbReference type="Pfam" id="PF00248"/>
    </source>
</evidence>
<sequence>MYAGTSRALEVLSTYTLHHSTPFFLFFKKKEGLGIMANTISSIPTLDLNDGTSVPTIGYGTGTAWFKTSGNTGINHELVESIKTATKLGYHHLDGAEVYQTEEELGQAIKESGVSREKLVVTTKVITNVADIPQAIDTSLKKLQLDYVDLYLVHAPYFAKSKEELQAAWAAMEQVKASGKARSIGVSNFLQSDLETILETAKVVPSVNQVEFHPYLQHGNLVPYQESKGIKTVSYGGLTPAIRAQGGPLDPLLSSLATKYAVSQSEILLRWIIDRGCVAITTSGKESRLSSYLRIFTFKLTRSEVDEISKIGEQKHYRAFWREKFADDDRS</sequence>
<dbReference type="Gene3D" id="3.20.20.100">
    <property type="entry name" value="NADP-dependent oxidoreductase domain"/>
    <property type="match status" value="1"/>
</dbReference>
<feature type="site" description="Lowers pKa of active site Tyr" evidence="10">
    <location>
        <position position="124"/>
    </location>
</feature>
<comment type="catalytic activity">
    <reaction evidence="6">
        <text>xylitol + NADP(+) = D-xylose + NADPH + H(+)</text>
        <dbReference type="Rhea" id="RHEA:27445"/>
        <dbReference type="ChEBI" id="CHEBI:15378"/>
        <dbReference type="ChEBI" id="CHEBI:17151"/>
        <dbReference type="ChEBI" id="CHEBI:53455"/>
        <dbReference type="ChEBI" id="CHEBI:57783"/>
        <dbReference type="ChEBI" id="CHEBI:58349"/>
        <dbReference type="EC" id="1.1.1.307"/>
    </reaction>
</comment>
<dbReference type="InterPro" id="IPR023210">
    <property type="entry name" value="NADP_OxRdtase_dom"/>
</dbReference>
<dbReference type="InterPro" id="IPR044494">
    <property type="entry name" value="AKR3C2/3"/>
</dbReference>
<evidence type="ECO:0000313" key="12">
    <source>
        <dbReference type="EMBL" id="KZN84784.1"/>
    </source>
</evidence>
<dbReference type="Proteomes" id="UP000076449">
    <property type="component" value="Chromosome III"/>
</dbReference>
<comment type="catalytic activity">
    <reaction evidence="7">
        <text>xylitol + NAD(+) = D-xylose + NADH + H(+)</text>
        <dbReference type="Rhea" id="RHEA:27441"/>
        <dbReference type="ChEBI" id="CHEBI:15378"/>
        <dbReference type="ChEBI" id="CHEBI:17151"/>
        <dbReference type="ChEBI" id="CHEBI:53455"/>
        <dbReference type="ChEBI" id="CHEBI:57540"/>
        <dbReference type="ChEBI" id="CHEBI:57945"/>
        <dbReference type="EC" id="1.1.1.307"/>
    </reaction>
</comment>
<dbReference type="FunFam" id="3.20.20.100:FF:000002">
    <property type="entry name" value="2,5-diketo-D-gluconic acid reductase A"/>
    <property type="match status" value="1"/>
</dbReference>
<dbReference type="SUPFAM" id="SSF51430">
    <property type="entry name" value="NAD(P)-linked oxidoreductase"/>
    <property type="match status" value="1"/>
</dbReference>
<evidence type="ECO:0000256" key="8">
    <source>
        <dbReference type="PIRSR" id="PIRSR000097-1"/>
    </source>
</evidence>
<evidence type="ECO:0000256" key="9">
    <source>
        <dbReference type="PIRSR" id="PIRSR000097-2"/>
    </source>
</evidence>
<protein>
    <recommendedName>
        <fullName evidence="2">D-xylose reductase [NAD(P)H]</fullName>
        <ecNumber evidence="2">1.1.1.307</ecNumber>
    </recommendedName>
</protein>
<keyword evidence="4" id="KW-0560">Oxidoreductase</keyword>
<dbReference type="InterPro" id="IPR020471">
    <property type="entry name" value="AKR"/>
</dbReference>
<evidence type="ECO:0000256" key="10">
    <source>
        <dbReference type="PIRSR" id="PIRSR000097-3"/>
    </source>
</evidence>
<dbReference type="PIRSF" id="PIRSF000097">
    <property type="entry name" value="AKR"/>
    <property type="match status" value="1"/>
</dbReference>
<proteinExistence type="inferred from homology"/>
<evidence type="ECO:0000256" key="5">
    <source>
        <dbReference type="ARBA" id="ARBA00025065"/>
    </source>
</evidence>
<evidence type="ECO:0000256" key="2">
    <source>
        <dbReference type="ARBA" id="ARBA00012845"/>
    </source>
</evidence>
<dbReference type="CDD" id="cd19120">
    <property type="entry name" value="AKR_AKR3C2-3"/>
    <property type="match status" value="1"/>
</dbReference>
<dbReference type="EC" id="1.1.1.307" evidence="2"/>
<evidence type="ECO:0000256" key="4">
    <source>
        <dbReference type="ARBA" id="ARBA00023002"/>
    </source>
</evidence>
<feature type="domain" description="NADP-dependent oxidoreductase" evidence="11">
    <location>
        <begin position="61"/>
        <end position="312"/>
    </location>
</feature>
<keyword evidence="3" id="KW-0521">NADP</keyword>
<evidence type="ECO:0000256" key="7">
    <source>
        <dbReference type="ARBA" id="ARBA00049485"/>
    </source>
</evidence>
<dbReference type="PROSITE" id="PS00062">
    <property type="entry name" value="ALDOKETO_REDUCTASE_2"/>
    <property type="match status" value="1"/>
</dbReference>
<feature type="binding site" evidence="9">
    <location>
        <position position="154"/>
    </location>
    <ligand>
        <name>substrate</name>
    </ligand>
</feature>
<dbReference type="AlphaFoldDB" id="A0A167QHY8"/>
<dbReference type="EMBL" id="CM002800">
    <property type="protein sequence ID" value="KZN84784.1"/>
    <property type="molecule type" value="Genomic_DNA"/>
</dbReference>
<dbReference type="Pfam" id="PF00248">
    <property type="entry name" value="Aldo_ket_red"/>
    <property type="match status" value="1"/>
</dbReference>
<organism evidence="12">
    <name type="scientific">Penicillium chrysogenum</name>
    <name type="common">Penicillium notatum</name>
    <dbReference type="NCBI Taxonomy" id="5076"/>
    <lineage>
        <taxon>Eukaryota</taxon>
        <taxon>Fungi</taxon>
        <taxon>Dikarya</taxon>
        <taxon>Ascomycota</taxon>
        <taxon>Pezizomycotina</taxon>
        <taxon>Eurotiomycetes</taxon>
        <taxon>Eurotiomycetidae</taxon>
        <taxon>Eurotiales</taxon>
        <taxon>Aspergillaceae</taxon>
        <taxon>Penicillium</taxon>
        <taxon>Penicillium chrysogenum species complex</taxon>
    </lineage>
</organism>
<dbReference type="InterPro" id="IPR036812">
    <property type="entry name" value="NAD(P)_OxRdtase_dom_sf"/>
</dbReference>
<dbReference type="PANTHER" id="PTHR43827:SF3">
    <property type="entry name" value="NADP-DEPENDENT OXIDOREDUCTASE DOMAIN-CONTAINING PROTEIN"/>
    <property type="match status" value="1"/>
</dbReference>
<gene>
    <name evidence="12" type="ORF">EN45_089310</name>
</gene>
<name>A0A167QHY8_PENCH</name>
<dbReference type="InterPro" id="IPR018170">
    <property type="entry name" value="Aldo/ket_reductase_CS"/>
</dbReference>
<dbReference type="PRINTS" id="PR00069">
    <property type="entry name" value="ALDKETRDTASE"/>
</dbReference>
<dbReference type="GO" id="GO:0016616">
    <property type="term" value="F:oxidoreductase activity, acting on the CH-OH group of donors, NAD or NADP as acceptor"/>
    <property type="evidence" value="ECO:0007669"/>
    <property type="project" value="UniProtKB-ARBA"/>
</dbReference>